<keyword evidence="1" id="KW-0472">Membrane</keyword>
<gene>
    <name evidence="2" type="ORF">LCGC14_0341690</name>
</gene>
<protein>
    <submittedName>
        <fullName evidence="2">Uncharacterized protein</fullName>
    </submittedName>
</protein>
<accession>A0A0F9WL72</accession>
<dbReference type="EMBL" id="LAZR01000250">
    <property type="protein sequence ID" value="KKN79283.1"/>
    <property type="molecule type" value="Genomic_DNA"/>
</dbReference>
<comment type="caution">
    <text evidence="2">The sequence shown here is derived from an EMBL/GenBank/DDBJ whole genome shotgun (WGS) entry which is preliminary data.</text>
</comment>
<keyword evidence="1" id="KW-0812">Transmembrane</keyword>
<dbReference type="AlphaFoldDB" id="A0A0F9WL72"/>
<evidence type="ECO:0000256" key="1">
    <source>
        <dbReference type="SAM" id="Phobius"/>
    </source>
</evidence>
<reference evidence="2" key="1">
    <citation type="journal article" date="2015" name="Nature">
        <title>Complex archaea that bridge the gap between prokaryotes and eukaryotes.</title>
        <authorList>
            <person name="Spang A."/>
            <person name="Saw J.H."/>
            <person name="Jorgensen S.L."/>
            <person name="Zaremba-Niedzwiedzka K."/>
            <person name="Martijn J."/>
            <person name="Lind A.E."/>
            <person name="van Eijk R."/>
            <person name="Schleper C."/>
            <person name="Guy L."/>
            <person name="Ettema T.J."/>
        </authorList>
    </citation>
    <scope>NUCLEOTIDE SEQUENCE</scope>
</reference>
<organism evidence="2">
    <name type="scientific">marine sediment metagenome</name>
    <dbReference type="NCBI Taxonomy" id="412755"/>
    <lineage>
        <taxon>unclassified sequences</taxon>
        <taxon>metagenomes</taxon>
        <taxon>ecological metagenomes</taxon>
    </lineage>
</organism>
<sequence>MEAVLVLSSLVLISIAWIWLVISSVPLSIALVLTALVCPIATLFMRGRGYAVWPRWVLTLGLVAGLTGLGLLYQDQPERVELLLSGQWMESQRQSGAIQGAVMGQEFTPDRVLWRGNELVFEEGPENSIRRSLGIHFHTAPELLDNVSVDRLPGDQGAWPEVVLQWHNGALTPPGLQRIADSYSLSLTFTPVTNGKVDLKIHLHLPSAQATWLSGEAQLLSTPPWLEQVQAKQRAAVTQKDAAPPEAGLGGVSEPVPPRWHPVSLLALLDEPELFSGSRLRLTTVTGRVHEGRLKGVTDDRRIVLAQAYGSNQVDLQFHPLDLSGIETFSVP</sequence>
<evidence type="ECO:0000313" key="2">
    <source>
        <dbReference type="EMBL" id="KKN79283.1"/>
    </source>
</evidence>
<proteinExistence type="predicted"/>
<feature type="transmembrane region" description="Helical" evidence="1">
    <location>
        <begin position="56"/>
        <end position="73"/>
    </location>
</feature>
<name>A0A0F9WL72_9ZZZZ</name>
<keyword evidence="1" id="KW-1133">Transmembrane helix</keyword>
<feature type="transmembrane region" description="Helical" evidence="1">
    <location>
        <begin position="16"/>
        <end position="44"/>
    </location>
</feature>